<comment type="caution">
    <text evidence="1">The sequence shown here is derived from an EMBL/GenBank/DDBJ whole genome shotgun (WGS) entry which is preliminary data.</text>
</comment>
<proteinExistence type="predicted"/>
<dbReference type="PANTHER" id="PTHR31390">
    <property type="entry name" value="EXPRESSED PROTEIN"/>
    <property type="match status" value="1"/>
</dbReference>
<accession>A0A8K0IKG8</accession>
<dbReference type="AlphaFoldDB" id="A0A8K0IKG8"/>
<keyword evidence="2" id="KW-1185">Reference proteome</keyword>
<evidence type="ECO:0000313" key="2">
    <source>
        <dbReference type="Proteomes" id="UP000797356"/>
    </source>
</evidence>
<dbReference type="InterPro" id="IPR021916">
    <property type="entry name" value="DUF3527"/>
</dbReference>
<reference evidence="1" key="1">
    <citation type="journal article" date="2017" name="Gigascience">
        <title>The genome draft of coconut (Cocos nucifera).</title>
        <authorList>
            <person name="Xiao Y."/>
            <person name="Xu P."/>
            <person name="Fan H."/>
            <person name="Baudouin L."/>
            <person name="Xia W."/>
            <person name="Bocs S."/>
            <person name="Xu J."/>
            <person name="Li Q."/>
            <person name="Guo A."/>
            <person name="Zhou L."/>
            <person name="Li J."/>
            <person name="Wu Y."/>
            <person name="Ma Z."/>
            <person name="Armero A."/>
            <person name="Issali A.E."/>
            <person name="Liu N."/>
            <person name="Peng M."/>
            <person name="Yang Y."/>
        </authorList>
    </citation>
    <scope>NUCLEOTIDE SEQUENCE</scope>
    <source>
        <tissue evidence="1">Spear leaf of Hainan Tall coconut</tissue>
    </source>
</reference>
<dbReference type="EMBL" id="CM017880">
    <property type="protein sequence ID" value="KAG1361477.1"/>
    <property type="molecule type" value="Genomic_DNA"/>
</dbReference>
<reference evidence="1" key="2">
    <citation type="submission" date="2019-07" db="EMBL/GenBank/DDBJ databases">
        <authorList>
            <person name="Yang Y."/>
            <person name="Bocs S."/>
            <person name="Baudouin L."/>
        </authorList>
    </citation>
    <scope>NUCLEOTIDE SEQUENCE</scope>
    <source>
        <tissue evidence="1">Spear leaf of Hainan Tall coconut</tissue>
    </source>
</reference>
<evidence type="ECO:0000313" key="1">
    <source>
        <dbReference type="EMBL" id="KAG1361477.1"/>
    </source>
</evidence>
<dbReference type="GO" id="GO:0016874">
    <property type="term" value="F:ligase activity"/>
    <property type="evidence" value="ECO:0007669"/>
    <property type="project" value="UniProtKB-KW"/>
</dbReference>
<organism evidence="1 2">
    <name type="scientific">Cocos nucifera</name>
    <name type="common">Coconut palm</name>
    <dbReference type="NCBI Taxonomy" id="13894"/>
    <lineage>
        <taxon>Eukaryota</taxon>
        <taxon>Viridiplantae</taxon>
        <taxon>Streptophyta</taxon>
        <taxon>Embryophyta</taxon>
        <taxon>Tracheophyta</taxon>
        <taxon>Spermatophyta</taxon>
        <taxon>Magnoliopsida</taxon>
        <taxon>Liliopsida</taxon>
        <taxon>Arecaceae</taxon>
        <taxon>Arecoideae</taxon>
        <taxon>Cocoseae</taxon>
        <taxon>Attaleinae</taxon>
        <taxon>Cocos</taxon>
    </lineage>
</organism>
<sequence length="543" mass="60120">MGQIYMDDQDVLQDEKAIPVNSNNDVGLEEDDLSGTTASKHKEFEKVIGKNSLILDVRKPDNSRRCSQNRRSCSNELTILDHISFSSLDKDLAQYCGATEYEASDSPNIFHRTASFFKIPVNLRSIEFFMKSLKRHRRIKSANYTVECTLEAGTGNLIVSPLGQWVFDSMERTGKTRSITKSSHVSHLGATVCSTSPGRAISFNLTQTNSSELTSFPSGLCRNLAQEPETNITHLQKWNSELKNSDKILVSCSHTKPACSHEYTSAEKRFGSKAQLQCKWKNGTPHFVFAVGDDCCEIYVAYPHKIKSSIGEGLDYIYLFHSMAGSKTEFRNRGANASDFVGKMKVSSSLILHANWSKIMETKFVLFAANSDHSWEMQSSASALMKHKGLSKKEGGIFRPSHSPKHKSTCGNEIRPHFESFSGEPCLDEVSNYDKSDLVNHLESNCTPDLELAAIIIKDYLHDNSIETATGGWGLKFLEKAIVSHADASLEPSLSFESREENHGRNGGEPGKCLNVLVPAGFHGGPVTRIGGPSNFYPSNLLL</sequence>
<name>A0A8K0IKG8_COCNU</name>
<dbReference type="PANTHER" id="PTHR31390:SF2">
    <property type="entry name" value="EXPRESSED PROTEIN"/>
    <property type="match status" value="1"/>
</dbReference>
<protein>
    <submittedName>
        <fullName evidence="1">Putative Lysine--tRNA ligase</fullName>
    </submittedName>
</protein>
<keyword evidence="1" id="KW-0436">Ligase</keyword>
<dbReference type="OrthoDB" id="767438at2759"/>
<dbReference type="Proteomes" id="UP000797356">
    <property type="component" value="Chromosome 9"/>
</dbReference>
<gene>
    <name evidence="1" type="ORF">COCNU_09G009400</name>
</gene>
<dbReference type="Pfam" id="PF12043">
    <property type="entry name" value="DUF3527"/>
    <property type="match status" value="1"/>
</dbReference>